<evidence type="ECO:0000256" key="3">
    <source>
        <dbReference type="SAM" id="SignalP"/>
    </source>
</evidence>
<evidence type="ECO:0000256" key="1">
    <source>
        <dbReference type="SAM" id="MobiDB-lite"/>
    </source>
</evidence>
<protein>
    <recommendedName>
        <fullName evidence="6">RxLR effector protein</fullName>
    </recommendedName>
</protein>
<evidence type="ECO:0000313" key="5">
    <source>
        <dbReference type="Proteomes" id="UP000198211"/>
    </source>
</evidence>
<feature type="region of interest" description="Disordered" evidence="1">
    <location>
        <begin position="25"/>
        <end position="55"/>
    </location>
</feature>
<keyword evidence="3" id="KW-0732">Signal</keyword>
<evidence type="ECO:0000313" key="4">
    <source>
        <dbReference type="EMBL" id="OWZ21173.1"/>
    </source>
</evidence>
<comment type="caution">
    <text evidence="4">The sequence shown here is derived from an EMBL/GenBank/DDBJ whole genome shotgun (WGS) entry which is preliminary data.</text>
</comment>
<feature type="chain" id="PRO_5012556270" description="RxLR effector protein" evidence="3">
    <location>
        <begin position="21"/>
        <end position="127"/>
    </location>
</feature>
<organism evidence="4 5">
    <name type="scientific">Phytophthora megakarya</name>
    <dbReference type="NCBI Taxonomy" id="4795"/>
    <lineage>
        <taxon>Eukaryota</taxon>
        <taxon>Sar</taxon>
        <taxon>Stramenopiles</taxon>
        <taxon>Oomycota</taxon>
        <taxon>Peronosporomycetes</taxon>
        <taxon>Peronosporales</taxon>
        <taxon>Peronosporaceae</taxon>
        <taxon>Phytophthora</taxon>
    </lineage>
</organism>
<reference evidence="5" key="1">
    <citation type="submission" date="2017-03" db="EMBL/GenBank/DDBJ databases">
        <title>Phytopthora megakarya and P. palmivora, two closely related causual agents of cacao black pod achieved similar genome size and gene model numbers by different mechanisms.</title>
        <authorList>
            <person name="Ali S."/>
            <person name="Shao J."/>
            <person name="Larry D.J."/>
            <person name="Kronmiller B."/>
            <person name="Shen D."/>
            <person name="Strem M.D."/>
            <person name="Melnick R.L."/>
            <person name="Guiltinan M.J."/>
            <person name="Tyler B.M."/>
            <person name="Meinhardt L.W."/>
            <person name="Bailey B.A."/>
        </authorList>
    </citation>
    <scope>NUCLEOTIDE SEQUENCE [LARGE SCALE GENOMIC DNA]</scope>
    <source>
        <strain evidence="5">zdho120</strain>
    </source>
</reference>
<dbReference type="EMBL" id="NBNE01000250">
    <property type="protein sequence ID" value="OWZ21173.1"/>
    <property type="molecule type" value="Genomic_DNA"/>
</dbReference>
<dbReference type="Proteomes" id="UP000198211">
    <property type="component" value="Unassembled WGS sequence"/>
</dbReference>
<dbReference type="OrthoDB" id="164443at2759"/>
<keyword evidence="5" id="KW-1185">Reference proteome</keyword>
<evidence type="ECO:0000256" key="2">
    <source>
        <dbReference type="SAM" id="Phobius"/>
    </source>
</evidence>
<sequence length="127" mass="13486">MQLIKGLFIAAVVCVASVSAQHKQWVDPYPPGADSDDSGSTTPTPTPTPGPVEKGFNVHQVNFASSDPKQEKDEEKESSGNSTVYVVGALGACACVGVMAAVYMKRRNDEDKLPGEIFTIDDKNSVL</sequence>
<keyword evidence="2" id="KW-0472">Membrane</keyword>
<evidence type="ECO:0008006" key="6">
    <source>
        <dbReference type="Google" id="ProtNLM"/>
    </source>
</evidence>
<dbReference type="AlphaFoldDB" id="A0A225WU78"/>
<keyword evidence="2" id="KW-1133">Transmembrane helix</keyword>
<accession>A0A225WU78</accession>
<feature type="signal peptide" evidence="3">
    <location>
        <begin position="1"/>
        <end position="20"/>
    </location>
</feature>
<keyword evidence="2" id="KW-0812">Transmembrane</keyword>
<proteinExistence type="predicted"/>
<gene>
    <name evidence="4" type="ORF">PHMEG_0004311</name>
</gene>
<name>A0A225WU78_9STRA</name>
<feature type="transmembrane region" description="Helical" evidence="2">
    <location>
        <begin position="84"/>
        <end position="104"/>
    </location>
</feature>